<dbReference type="SMART" id="SM00248">
    <property type="entry name" value="ANK"/>
    <property type="match status" value="11"/>
</dbReference>
<feature type="region of interest" description="Disordered" evidence="7">
    <location>
        <begin position="1"/>
        <end position="88"/>
    </location>
</feature>
<feature type="compositionally biased region" description="Basic and acidic residues" evidence="7">
    <location>
        <begin position="844"/>
        <end position="857"/>
    </location>
</feature>
<feature type="region of interest" description="Disordered" evidence="7">
    <location>
        <begin position="2168"/>
        <end position="2192"/>
    </location>
</feature>
<feature type="repeat" description="ANK" evidence="6">
    <location>
        <begin position="2501"/>
        <end position="2537"/>
    </location>
</feature>
<dbReference type="InterPro" id="IPR036770">
    <property type="entry name" value="Ankyrin_rpt-contain_sf"/>
</dbReference>
<evidence type="ECO:0000313" key="9">
    <source>
        <dbReference type="Proteomes" id="UP000825002"/>
    </source>
</evidence>
<keyword evidence="5" id="KW-0472">Membrane</keyword>
<sequence>MCSNENENVKKNSHQKCLNARVTTNSKSASLTSKSSTKPAAAAPGIITNENENENENENRHTTRATTVTATAKKSVTDTRQEQQQDQEYSMRRASQLERVNNATIEVLLEILVRGRGDRLVGRHAREPSVQRFLDQVPYLLDRIRAIHECASAGSVTQFAALVDARQALVCARDQLAATPLHRALIARNVHVAEYIVDTFIVPTMATMAKTTATATGTSTPTAMLQQHANWRGVAHHGHQLHGHAHVPSNKGWTQRVACELLHGRDAYGRTALHYAAAVSVHLFERLRSFGARGDVRDARNHTPTYYAQHSDQLRVRQVERTARAMDAAFGARIAKFRSYVQVAADNTAASARPPVDWAWLSDSSNEGSGDTYSHRHRQQQHNQHSCSCSCVQHSPVSLNGLVMSAHSTGDLTSNSLDHLINTDDVDDSHLERERAHANNTQQQQVPNVPTMNQWACQIHSAIERNDETTFEVTIEALKLSATATTTSVRAALRDVLFGDSARDWRFASGRLPVHAAAAHGRPHMCVRLIELCTSNDDSTVNEKEGESVLEARDAFGRTALHYAANYVVRSVDGARASGEQASNANGALLMRALVARGANAAARDAYGHTPAYYRRHAHNFSTSSIDSQHEGGSSMTMRAQMLRTSDASETNNKQQQEQLARRVGRALRNGSAARHSLEPLLIEGHGEALMRLARATPHAVWAPDARHFVLHVVPHVLEGTRRVHEAIVRDQLEMFTALTLDHPLLVRVRRQYARASMNALHFACLHDRRVHVHHLLTHYPELREMRDSRHATCLHVAARYGSLELYASLVAEFRCSTRVRDACGLTPRDYLTQRWHTRSGRSNRGDGNKKGARESEQQDDGAAPAADNRSARLLATSRDEQHVHLANQYMQLERQRANQLSVSATKLNSTRATTHCVATHSPIMKRTRQPTTSTSKCTFTIDRYAGSNSNSNSNRNRNRNRNRNSNSNSLCNKTKSTAMHCSERRVSDSDALHVQPSAASPTSSLALNVNYERRSFDADCSYDNNKHATTIVNLSNNLSSESESASANGTISLTDGHNEQLARVSNNTEPSVQAQEAQETEAELNEAITNHSEAPDSLDTNNHIVVSYTEQSNTQSLTQNAQNNTHHATNETRIERMLRECIDTDQVERLERLIIAARGRQVLQEYARMRSRAHDHGDQLTGSGAPAVVALGRMSARMRHLLEVRAAQHVRECEHLVASAIAGSHAHVQRVLQARPALALCRDEYGATPTHLACLLGHTRLLEWLVARYPAAMSAPDRELRLVCHYAALVRRCCAATPAALVTEGRPNTTRSDSEHEMNNNNDKCANDASSAENRSLNECQSPSAGADLIETGTAECVFQLVNQYTPNDLWHNKRDSHGHTASDYLLNLDHTVVRTYLSTLRNRYDSTSGSNDSCSVDTVHRVHAAIPATGDDDETTTLEWRQSRRLESASPSGSAVIDTSDLSAPLVSDTNLHKSGVQTQLPSRDCQSEIRFTTTSNNTVATTLTDSAFKSDQSNVDANHRNADSSRSLDSNSSSTQMPNQPITTDLLPKTIIDSTRDQSKEISSPSTSAICVVNVSQTDDAAAKTGTAAATITGVTTGSEIEEPQDGRYCHLSFIGAGHGQAQPLTPPATPATPSPTFVMSTNDENDDNDNNDNISTSYRLTTINTTTATPDETTGGQADNKARGGQGQGPGQRQLSNDDSSNAIHRDNNKGQANYTIVVDEHTFEQNMSENVNNRFEAPTAVNDEQQQHNSNSSSRSSPKPPKHHHHHHKDKDRKDHRKLQRATVTIGLPPTASKFYSSAGASSGSQVSLSQVGSQCGAANTDTVDTASGTALGVACDPMLIGDNGLARLSLASPVGPVRVGSMAPPGVVTTHSGSGSGRRRSSLSVGGIIVPSLVHDNETHTVIECYDVISRSTSPHAQQPQQHVPHHHHQHHSRCGHGSSSSSHKQHSTASKAQSNGTQSKSNKRKHGVSSAHNRRATGHTSARMGREQPSPASGDEDYNADACTDSGDSSDSQQQQQQHVTSERRRSTKSKNLTVTSSQNSQNSDDHSGSSSSSSDDSTSASGSDSDSDADNERVARVSAEFDAAVRREKNELQAIVDQIMDDIGQMHSNDSSHVPADDSSQHSSSRRSFAANYVVTSNNYQQQSVITKTIQHNFAKSMHKYSTSNTHNHNSQRVSDTANTYDGTQSTIASNQQQMKSAASSMSSLDGKAVTATTTTTQEMRRRTSCTCSTSSSHTSCSTCSSSSSLTNNSTGTTTGGPNNHCHIRRQDATAAYTIVTTTKSTNGQHKQRPPPAQHQQQQVHQARKNAFGQTALHFMASRAASRSVLHKLMSAAECAIGERDVYYRTMRDIASQFQLIENVRAIDQFIIGAFVEQQTQLIQQLALQGYTPLINVTDADGNDIMLILKMLKMNTMIELLRQLADFERWRDELHAYIRHGYRHGVEQLVARDRRLVLAKSTHARCALHLAVMFERTHCVETLVRLEPASVHVTDNLGRSALHYACALRTSPASRKIYDALLRAGADENLRDVKMRTPKYYGIFQQEIDDIRRLECQLS</sequence>
<keyword evidence="4" id="KW-0800">Toxin</keyword>
<feature type="compositionally biased region" description="Basic residues" evidence="7">
    <location>
        <begin position="1968"/>
        <end position="1984"/>
    </location>
</feature>
<name>A0ABQ7S7C2_9ACAR</name>
<keyword evidence="4" id="KW-0528">Neurotoxin</keyword>
<feature type="region of interest" description="Disordered" evidence="7">
    <location>
        <begin position="2241"/>
        <end position="2269"/>
    </location>
</feature>
<keyword evidence="5" id="KW-1053">Target membrane</keyword>
<feature type="region of interest" description="Disordered" evidence="7">
    <location>
        <begin position="645"/>
        <end position="664"/>
    </location>
</feature>
<feature type="region of interest" description="Disordered" evidence="7">
    <location>
        <begin position="1305"/>
        <end position="1331"/>
    </location>
</feature>
<dbReference type="PANTHER" id="PTHR24172:SF4">
    <property type="entry name" value="ANK_REP_REGION DOMAIN-CONTAINING PROTEIN"/>
    <property type="match status" value="1"/>
</dbReference>
<evidence type="ECO:0000256" key="5">
    <source>
        <dbReference type="ARBA" id="ARBA00023298"/>
    </source>
</evidence>
<feature type="compositionally biased region" description="Basic and acidic residues" evidence="7">
    <location>
        <begin position="982"/>
        <end position="992"/>
    </location>
</feature>
<evidence type="ECO:0000256" key="1">
    <source>
        <dbReference type="ARBA" id="ARBA00004175"/>
    </source>
</evidence>
<evidence type="ECO:0000256" key="2">
    <source>
        <dbReference type="ARBA" id="ARBA00022483"/>
    </source>
</evidence>
<feature type="compositionally biased region" description="Low complexity" evidence="7">
    <location>
        <begin position="1527"/>
        <end position="1537"/>
    </location>
</feature>
<accession>A0ABQ7S7C2</accession>
<feature type="compositionally biased region" description="Low complexity" evidence="7">
    <location>
        <begin position="2012"/>
        <end position="2025"/>
    </location>
</feature>
<feature type="compositionally biased region" description="Polar residues" evidence="7">
    <location>
        <begin position="1320"/>
        <end position="1331"/>
    </location>
</feature>
<feature type="compositionally biased region" description="Basic residues" evidence="7">
    <location>
        <begin position="1930"/>
        <end position="1941"/>
    </location>
</feature>
<feature type="compositionally biased region" description="Low complexity" evidence="7">
    <location>
        <begin position="64"/>
        <end position="74"/>
    </location>
</feature>
<dbReference type="PANTHER" id="PTHR24172">
    <property type="entry name" value="ANK_REP_REGION DOMAIN-CONTAINING PROTEIN"/>
    <property type="match status" value="1"/>
</dbReference>
<feature type="region of interest" description="Disordered" evidence="7">
    <location>
        <begin position="1747"/>
        <end position="1812"/>
    </location>
</feature>
<evidence type="ECO:0000256" key="7">
    <source>
        <dbReference type="SAM" id="MobiDB-lite"/>
    </source>
</evidence>
<feature type="compositionally biased region" description="Basic residues" evidence="7">
    <location>
        <begin position="1765"/>
        <end position="1785"/>
    </location>
</feature>
<evidence type="ECO:0000313" key="8">
    <source>
        <dbReference type="EMBL" id="KAG9509303.1"/>
    </source>
</evidence>
<feature type="region of interest" description="Disordered" evidence="7">
    <location>
        <begin position="1513"/>
        <end position="1546"/>
    </location>
</feature>
<feature type="compositionally biased region" description="Low complexity" evidence="7">
    <location>
        <begin position="2043"/>
        <end position="2072"/>
    </location>
</feature>
<feature type="compositionally biased region" description="Low complexity" evidence="7">
    <location>
        <begin position="1753"/>
        <end position="1762"/>
    </location>
</feature>
<keyword evidence="3" id="KW-1052">Target cell membrane</keyword>
<dbReference type="InterPro" id="IPR002110">
    <property type="entry name" value="Ankyrin_rpt"/>
</dbReference>
<keyword evidence="9" id="KW-1185">Reference proteome</keyword>
<feature type="region of interest" description="Disordered" evidence="7">
    <location>
        <begin position="1624"/>
        <end position="1717"/>
    </location>
</feature>
<dbReference type="Pfam" id="PF12796">
    <property type="entry name" value="Ank_2"/>
    <property type="match status" value="1"/>
</dbReference>
<evidence type="ECO:0000256" key="4">
    <source>
        <dbReference type="ARBA" id="ARBA00023028"/>
    </source>
</evidence>
<dbReference type="SUPFAM" id="SSF48403">
    <property type="entry name" value="Ankyrin repeat"/>
    <property type="match status" value="4"/>
</dbReference>
<feature type="region of interest" description="Disordered" evidence="7">
    <location>
        <begin position="944"/>
        <end position="1003"/>
    </location>
</feature>
<feature type="compositionally biased region" description="Pro residues" evidence="7">
    <location>
        <begin position="1628"/>
        <end position="1637"/>
    </location>
</feature>
<feature type="region of interest" description="Disordered" evidence="7">
    <location>
        <begin position="835"/>
        <end position="868"/>
    </location>
</feature>
<keyword evidence="4" id="KW-0638">Presynaptic neurotoxin</keyword>
<dbReference type="EMBL" id="JAIFTH010000551">
    <property type="protein sequence ID" value="KAG9509303.1"/>
    <property type="molecule type" value="Genomic_DNA"/>
</dbReference>
<feature type="region of interest" description="Disordered" evidence="7">
    <location>
        <begin position="2113"/>
        <end position="2135"/>
    </location>
</feature>
<comment type="subcellular location">
    <subcellularLocation>
        <location evidence="1">Target cell membrane</location>
    </subcellularLocation>
</comment>
<gene>
    <name evidence="8" type="ORF">GZH46_02184</name>
</gene>
<feature type="region of interest" description="Disordered" evidence="7">
    <location>
        <begin position="2288"/>
        <end position="2310"/>
    </location>
</feature>
<feature type="compositionally biased region" description="Low complexity" evidence="7">
    <location>
        <begin position="23"/>
        <end position="43"/>
    </location>
</feature>
<feature type="region of interest" description="Disordered" evidence="7">
    <location>
        <begin position="1918"/>
        <end position="2081"/>
    </location>
</feature>
<protein>
    <submittedName>
        <fullName evidence="8">Uncharacterized protein</fullName>
    </submittedName>
</protein>
<evidence type="ECO:0000256" key="6">
    <source>
        <dbReference type="PROSITE-ProRule" id="PRU00023"/>
    </source>
</evidence>
<feature type="region of interest" description="Disordered" evidence="7">
    <location>
        <begin position="1864"/>
        <end position="1888"/>
    </location>
</feature>
<dbReference type="Pfam" id="PF13857">
    <property type="entry name" value="Ank_5"/>
    <property type="match status" value="1"/>
</dbReference>
<keyword evidence="6" id="KW-0040">ANK repeat</keyword>
<dbReference type="Gene3D" id="1.25.40.20">
    <property type="entry name" value="Ankyrin repeat-containing domain"/>
    <property type="match status" value="5"/>
</dbReference>
<feature type="compositionally biased region" description="Polar residues" evidence="7">
    <location>
        <begin position="1955"/>
        <end position="1967"/>
    </location>
</feature>
<feature type="compositionally biased region" description="Polar residues" evidence="7">
    <location>
        <begin position="645"/>
        <end position="659"/>
    </location>
</feature>
<feature type="compositionally biased region" description="Low complexity" evidence="7">
    <location>
        <begin position="2241"/>
        <end position="2261"/>
    </location>
</feature>
<reference evidence="8 9" key="1">
    <citation type="submission" date="2020-10" db="EMBL/GenBank/DDBJ databases">
        <authorList>
            <person name="Klimov P.B."/>
            <person name="Dyachkov S.M."/>
            <person name="Chetverikov P.E."/>
        </authorList>
    </citation>
    <scope>NUCLEOTIDE SEQUENCE [LARGE SCALE GENOMIC DNA]</scope>
    <source>
        <strain evidence="8">BMOC 18-1129-001#AD2665</strain>
        <tissue evidence="8">Entire mites</tissue>
    </source>
</reference>
<evidence type="ECO:0000256" key="3">
    <source>
        <dbReference type="ARBA" id="ARBA00022537"/>
    </source>
</evidence>
<feature type="compositionally biased region" description="Polar residues" evidence="7">
    <location>
        <begin position="971"/>
        <end position="980"/>
    </location>
</feature>
<feature type="compositionally biased region" description="Low complexity" evidence="7">
    <location>
        <begin position="1920"/>
        <end position="1929"/>
    </location>
</feature>
<feature type="compositionally biased region" description="Low complexity" evidence="7">
    <location>
        <begin position="1802"/>
        <end position="1812"/>
    </location>
</feature>
<proteinExistence type="predicted"/>
<keyword evidence="2" id="KW-0268">Exocytosis</keyword>
<comment type="caution">
    <text evidence="8">The sequence shown here is derived from an EMBL/GenBank/DDBJ whole genome shotgun (WGS) entry which is preliminary data.</text>
</comment>
<dbReference type="Proteomes" id="UP000825002">
    <property type="component" value="Unassembled WGS sequence"/>
</dbReference>
<dbReference type="PROSITE" id="PS50088">
    <property type="entry name" value="ANK_REPEAT"/>
    <property type="match status" value="1"/>
</dbReference>
<feature type="compositionally biased region" description="Low complexity" evidence="7">
    <location>
        <begin position="1665"/>
        <end position="1678"/>
    </location>
</feature>
<organism evidence="8 9">
    <name type="scientific">Fragariocoptes setiger</name>
    <dbReference type="NCBI Taxonomy" id="1670756"/>
    <lineage>
        <taxon>Eukaryota</taxon>
        <taxon>Metazoa</taxon>
        <taxon>Ecdysozoa</taxon>
        <taxon>Arthropoda</taxon>
        <taxon>Chelicerata</taxon>
        <taxon>Arachnida</taxon>
        <taxon>Acari</taxon>
        <taxon>Acariformes</taxon>
        <taxon>Trombidiformes</taxon>
        <taxon>Prostigmata</taxon>
        <taxon>Eupodina</taxon>
        <taxon>Eriophyoidea</taxon>
        <taxon>Phytoptidae</taxon>
        <taxon>Fragariocoptes</taxon>
    </lineage>
</organism>